<evidence type="ECO:0000313" key="8">
    <source>
        <dbReference type="EnsemblMetazoa" id="XP_022666052"/>
    </source>
</evidence>
<sequence>MIRGISKDKVLPLIGRLVRTKTVRPDDTTPNGTTIGSTAGANVPNLKRCLTTWDLTSLGVGSCCGTGMYLVTGMVARNLAGPGVIFSFCFAALASLLSGVCYAEFGVRVPHTSGSAYMYSYVTVGEFVAFVVGWNMILEYLIGSAAGACAISACINAMFDGAIHDAIRSTVGTFVGHTPDLLAGLITFLMTGLLVAGVKKSLAFNNILNMVNFFVWCFIMLASLFFIDFNNWSSDKGGFLPYGWSGVLSGAATCFYAFIGFDIIATTGEEAKNPTKDIPKAITWSLATVLTAYLTCSIVVTLVIPYNEINSASGLVEMFAQRDAPGCQYIVAIGALAGLVVSMFGSMFPMPRVVYAMAKDGLIFRALAKIWPVTETPATATLFLGAATAVVAMVMGLDVLVEMMSIGTLMAYTLVSTCVLLLRYQPGNKTVVDLLPESVRSACPTPTRDYPKPGGEPMSANPFINNTVVVTSKRSNRVLTPDSDDEEMGFTGLGVVGHHRFPGVTAQWKNRQDMYGSMQEESLEEEEDLFQQPSYWDLKRRQIGYMFPFLTQNPGPANDATATRVIRLTCCLYGFSLLFDLVVVWGQDALGTGSFAVALLSVACLIGIVVSVFLIGKQPQAKCDLKFAAPAVPIVPSIAITVNIYLILKLSYLTLIRFVVWMTLGMFMYFCHGIKESNLEGASEERIELKVPSNQASAAKDKEDSTQKHNPLKLAAPPPKLPPRPVHRGEPVMNPLTNPFLNMGNANTKIMQETEASVNANGNGSVVTTTKALPPARTAWATFD</sequence>
<dbReference type="FunCoup" id="A0A7M7KFK4">
    <property type="interactions" value="193"/>
</dbReference>
<feature type="transmembrane region" description="Helical" evidence="6">
    <location>
        <begin position="281"/>
        <end position="306"/>
    </location>
</feature>
<evidence type="ECO:0000313" key="9">
    <source>
        <dbReference type="Proteomes" id="UP000594260"/>
    </source>
</evidence>
<feature type="transmembrane region" description="Helical" evidence="6">
    <location>
        <begin position="627"/>
        <end position="648"/>
    </location>
</feature>
<dbReference type="GO" id="GO:0015171">
    <property type="term" value="F:amino acid transmembrane transporter activity"/>
    <property type="evidence" value="ECO:0007669"/>
    <property type="project" value="TreeGrafter"/>
</dbReference>
<evidence type="ECO:0000256" key="4">
    <source>
        <dbReference type="ARBA" id="ARBA00023136"/>
    </source>
</evidence>
<dbReference type="AlphaFoldDB" id="A0A7M7KFK4"/>
<feature type="region of interest" description="Disordered" evidence="5">
    <location>
        <begin position="691"/>
        <end position="731"/>
    </location>
</feature>
<feature type="region of interest" description="Disordered" evidence="5">
    <location>
        <begin position="443"/>
        <end position="462"/>
    </location>
</feature>
<keyword evidence="4 6" id="KW-0472">Membrane</keyword>
<accession>A0A7M7KFK4</accession>
<feature type="transmembrane region" description="Helical" evidence="6">
    <location>
        <begin position="140"/>
        <end position="159"/>
    </location>
</feature>
<feature type="transmembrane region" description="Helical" evidence="6">
    <location>
        <begin position="654"/>
        <end position="671"/>
    </location>
</feature>
<dbReference type="RefSeq" id="XP_022666051.1">
    <property type="nucleotide sequence ID" value="XM_022810316.1"/>
</dbReference>
<dbReference type="Pfam" id="PF13520">
    <property type="entry name" value="AA_permease_2"/>
    <property type="match status" value="1"/>
</dbReference>
<feature type="transmembrane region" description="Helical" evidence="6">
    <location>
        <begin position="180"/>
        <end position="198"/>
    </location>
</feature>
<dbReference type="InterPro" id="IPR029485">
    <property type="entry name" value="CAT_C"/>
</dbReference>
<feature type="transmembrane region" description="Helical" evidence="6">
    <location>
        <begin position="327"/>
        <end position="347"/>
    </location>
</feature>
<feature type="domain" description="Cationic amino acid transporter C-terminal" evidence="7">
    <location>
        <begin position="627"/>
        <end position="677"/>
    </location>
</feature>
<keyword evidence="3 6" id="KW-1133">Transmembrane helix</keyword>
<dbReference type="InParanoid" id="A0A7M7KFK4"/>
<comment type="subcellular location">
    <subcellularLocation>
        <location evidence="1">Membrane</location>
        <topology evidence="1">Multi-pass membrane protein</topology>
    </subcellularLocation>
</comment>
<keyword evidence="2 6" id="KW-0812">Transmembrane</keyword>
<dbReference type="OrthoDB" id="3900342at2759"/>
<dbReference type="GeneID" id="111252435"/>
<feature type="transmembrane region" description="Helical" evidence="6">
    <location>
        <begin position="565"/>
        <end position="586"/>
    </location>
</feature>
<dbReference type="EnsemblMetazoa" id="XM_022810316">
    <property type="protein sequence ID" value="XP_022666051"/>
    <property type="gene ID" value="LOC111252435"/>
</dbReference>
<evidence type="ECO:0000256" key="1">
    <source>
        <dbReference type="ARBA" id="ARBA00004141"/>
    </source>
</evidence>
<evidence type="ECO:0000256" key="2">
    <source>
        <dbReference type="ARBA" id="ARBA00022692"/>
    </source>
</evidence>
<feature type="transmembrane region" description="Helical" evidence="6">
    <location>
        <begin position="84"/>
        <end position="105"/>
    </location>
</feature>
<protein>
    <recommendedName>
        <fullName evidence="7">Cationic amino acid transporter C-terminal domain-containing protein</fullName>
    </recommendedName>
</protein>
<proteinExistence type="predicted"/>
<feature type="transmembrane region" description="Helical" evidence="6">
    <location>
        <begin position="378"/>
        <end position="397"/>
    </location>
</feature>
<feature type="transmembrane region" description="Helical" evidence="6">
    <location>
        <begin position="403"/>
        <end position="422"/>
    </location>
</feature>
<evidence type="ECO:0000259" key="7">
    <source>
        <dbReference type="Pfam" id="PF13906"/>
    </source>
</evidence>
<dbReference type="Gene3D" id="1.20.1740.10">
    <property type="entry name" value="Amino acid/polyamine transporter I"/>
    <property type="match status" value="1"/>
</dbReference>
<dbReference type="EnsemblMetazoa" id="XM_022810317">
    <property type="protein sequence ID" value="XP_022666052"/>
    <property type="gene ID" value="LOC111252435"/>
</dbReference>
<feature type="transmembrane region" description="Helical" evidence="6">
    <location>
        <begin position="239"/>
        <end position="261"/>
    </location>
</feature>
<dbReference type="InterPro" id="IPR002293">
    <property type="entry name" value="AA/rel_permease1"/>
</dbReference>
<feature type="transmembrane region" description="Helical" evidence="6">
    <location>
        <begin position="592"/>
        <end position="615"/>
    </location>
</feature>
<dbReference type="GO" id="GO:0005886">
    <property type="term" value="C:plasma membrane"/>
    <property type="evidence" value="ECO:0007669"/>
    <property type="project" value="TreeGrafter"/>
</dbReference>
<evidence type="ECO:0000256" key="6">
    <source>
        <dbReference type="SAM" id="Phobius"/>
    </source>
</evidence>
<dbReference type="Proteomes" id="UP000594260">
    <property type="component" value="Unplaced"/>
</dbReference>
<feature type="transmembrane region" description="Helical" evidence="6">
    <location>
        <begin position="210"/>
        <end position="227"/>
    </location>
</feature>
<evidence type="ECO:0000256" key="5">
    <source>
        <dbReference type="SAM" id="MobiDB-lite"/>
    </source>
</evidence>
<dbReference type="KEGG" id="vde:111252435"/>
<dbReference type="RefSeq" id="XP_022666052.1">
    <property type="nucleotide sequence ID" value="XM_022810317.1"/>
</dbReference>
<dbReference type="PANTHER" id="PTHR43243">
    <property type="entry name" value="INNER MEMBRANE TRANSPORTER YGJI-RELATED"/>
    <property type="match status" value="1"/>
</dbReference>
<organism evidence="8 9">
    <name type="scientific">Varroa destructor</name>
    <name type="common">Honeybee mite</name>
    <dbReference type="NCBI Taxonomy" id="109461"/>
    <lineage>
        <taxon>Eukaryota</taxon>
        <taxon>Metazoa</taxon>
        <taxon>Ecdysozoa</taxon>
        <taxon>Arthropoda</taxon>
        <taxon>Chelicerata</taxon>
        <taxon>Arachnida</taxon>
        <taxon>Acari</taxon>
        <taxon>Parasitiformes</taxon>
        <taxon>Mesostigmata</taxon>
        <taxon>Gamasina</taxon>
        <taxon>Dermanyssoidea</taxon>
        <taxon>Varroidae</taxon>
        <taxon>Varroa</taxon>
    </lineage>
</organism>
<dbReference type="OMA" id="GFVMYFY"/>
<keyword evidence="9" id="KW-1185">Reference proteome</keyword>
<dbReference type="Pfam" id="PF13906">
    <property type="entry name" value="AA_permease_C"/>
    <property type="match status" value="1"/>
</dbReference>
<dbReference type="PANTHER" id="PTHR43243:SF17">
    <property type="entry name" value="CATIONIC AMINO ACID TRANSPORTER-RELATED"/>
    <property type="match status" value="1"/>
</dbReference>
<dbReference type="FunFam" id="1.20.1740.10:FF:000010">
    <property type="entry name" value="probable cationic amino acid transporter"/>
    <property type="match status" value="1"/>
</dbReference>
<name>A0A7M7KFK4_VARDE</name>
<reference evidence="8" key="1">
    <citation type="submission" date="2021-01" db="UniProtKB">
        <authorList>
            <consortium name="EnsemblMetazoa"/>
        </authorList>
    </citation>
    <scope>IDENTIFICATION</scope>
</reference>
<feature type="transmembrane region" description="Helical" evidence="6">
    <location>
        <begin position="117"/>
        <end position="134"/>
    </location>
</feature>
<evidence type="ECO:0000256" key="3">
    <source>
        <dbReference type="ARBA" id="ARBA00022989"/>
    </source>
</evidence>